<evidence type="ECO:0000256" key="2">
    <source>
        <dbReference type="SAM" id="Phobius"/>
    </source>
</evidence>
<proteinExistence type="predicted"/>
<feature type="transmembrane region" description="Helical" evidence="2">
    <location>
        <begin position="40"/>
        <end position="59"/>
    </location>
</feature>
<evidence type="ECO:0000256" key="1">
    <source>
        <dbReference type="SAM" id="MobiDB-lite"/>
    </source>
</evidence>
<evidence type="ECO:0000313" key="3">
    <source>
        <dbReference type="RefSeq" id="XP_016468946.1"/>
    </source>
</evidence>
<dbReference type="OMA" id="DEGNQEH"/>
<name>A0A1S3ZXD0_TOBAC</name>
<dbReference type="OrthoDB" id="1056497at2759"/>
<accession>A0A1S3ZXD0</accession>
<keyword evidence="2" id="KW-0812">Transmembrane</keyword>
<dbReference type="PaxDb" id="4097-A0A1S3ZXD0"/>
<keyword evidence="2" id="KW-0472">Membrane</keyword>
<organism evidence="3">
    <name type="scientific">Nicotiana tabacum</name>
    <name type="common">Common tobacco</name>
    <dbReference type="NCBI Taxonomy" id="4097"/>
    <lineage>
        <taxon>Eukaryota</taxon>
        <taxon>Viridiplantae</taxon>
        <taxon>Streptophyta</taxon>
        <taxon>Embryophyta</taxon>
        <taxon>Tracheophyta</taxon>
        <taxon>Spermatophyta</taxon>
        <taxon>Magnoliopsida</taxon>
        <taxon>eudicotyledons</taxon>
        <taxon>Gunneridae</taxon>
        <taxon>Pentapetalae</taxon>
        <taxon>asterids</taxon>
        <taxon>lamiids</taxon>
        <taxon>Solanales</taxon>
        <taxon>Solanaceae</taxon>
        <taxon>Nicotianoideae</taxon>
        <taxon>Nicotianeae</taxon>
        <taxon>Nicotiana</taxon>
    </lineage>
</organism>
<dbReference type="PANTHER" id="PTHR34964">
    <property type="entry name" value="MEMBRANE LIPOPROTEIN-RELATED"/>
    <property type="match status" value="1"/>
</dbReference>
<dbReference type="KEGG" id="nta:107791396"/>
<reference evidence="3" key="1">
    <citation type="submission" date="2025-08" db="UniProtKB">
        <authorList>
            <consortium name="RefSeq"/>
        </authorList>
    </citation>
    <scope>IDENTIFICATION</scope>
</reference>
<protein>
    <submittedName>
        <fullName evidence="3">Uncharacterized protein</fullName>
    </submittedName>
</protein>
<gene>
    <name evidence="3" type="primary">LOC107791396</name>
</gene>
<dbReference type="PANTHER" id="PTHR34964:SF1">
    <property type="entry name" value="MEMBRANE LIPOPROTEIN"/>
    <property type="match status" value="1"/>
</dbReference>
<feature type="transmembrane region" description="Helical" evidence="2">
    <location>
        <begin position="12"/>
        <end position="34"/>
    </location>
</feature>
<sequence length="135" mass="15145">MEDRYGDMRVPLISCIFCICVTGGGILLVIYLFVSNLSQPWFLPAALILVGSPWLFWFLTYMYTCIKLCCCSSKLDNRQISQRSSNAATMANARNVSTRNSTSSQNNNYDEKHVKFAEVVEVGESGHSRGSKQDE</sequence>
<feature type="region of interest" description="Disordered" evidence="1">
    <location>
        <begin position="86"/>
        <end position="110"/>
    </location>
</feature>
<feature type="compositionally biased region" description="Low complexity" evidence="1">
    <location>
        <begin position="92"/>
        <end position="108"/>
    </location>
</feature>
<dbReference type="AlphaFoldDB" id="A0A1S3ZXD0"/>
<keyword evidence="2" id="KW-1133">Transmembrane helix</keyword>
<dbReference type="RefSeq" id="XP_016468946.1">
    <property type="nucleotide sequence ID" value="XM_016613460.1"/>
</dbReference>